<dbReference type="GO" id="GO:0005576">
    <property type="term" value="C:extracellular region"/>
    <property type="evidence" value="ECO:0007669"/>
    <property type="project" value="UniProtKB-SubCell"/>
</dbReference>
<evidence type="ECO:0000256" key="8">
    <source>
        <dbReference type="ARBA" id="ARBA00023237"/>
    </source>
</evidence>
<dbReference type="Gene3D" id="2.60.120.200">
    <property type="match status" value="1"/>
</dbReference>
<dbReference type="EMBL" id="BMXI01000010">
    <property type="protein sequence ID" value="GHC56651.1"/>
    <property type="molecule type" value="Genomic_DNA"/>
</dbReference>
<evidence type="ECO:0000256" key="5">
    <source>
        <dbReference type="ARBA" id="ARBA00022729"/>
    </source>
</evidence>
<dbReference type="NCBIfam" id="TIGR01376">
    <property type="entry name" value="POMP_repeat"/>
    <property type="match status" value="1"/>
</dbReference>
<evidence type="ECO:0000256" key="6">
    <source>
        <dbReference type="ARBA" id="ARBA00023136"/>
    </source>
</evidence>
<keyword evidence="5" id="KW-0732">Signal</keyword>
<proteinExistence type="predicted"/>
<protein>
    <recommendedName>
        <fullName evidence="9">LamG-like jellyroll fold domain-containing protein</fullName>
    </recommendedName>
</protein>
<evidence type="ECO:0000256" key="1">
    <source>
        <dbReference type="ARBA" id="ARBA00004196"/>
    </source>
</evidence>
<keyword evidence="8" id="KW-0998">Cell outer membrane</keyword>
<keyword evidence="4" id="KW-0964">Secreted</keyword>
<comment type="caution">
    <text evidence="10">The sequence shown here is derived from an EMBL/GenBank/DDBJ whole genome shotgun (WGS) entry which is preliminary data.</text>
</comment>
<keyword evidence="6" id="KW-0472">Membrane</keyword>
<keyword evidence="7" id="KW-1015">Disulfide bond</keyword>
<dbReference type="Gene3D" id="2.60.120.380">
    <property type="match status" value="2"/>
</dbReference>
<reference evidence="10" key="1">
    <citation type="journal article" date="2014" name="Int. J. Syst. Evol. Microbiol.">
        <title>Complete genome sequence of Corynebacterium casei LMG S-19264T (=DSM 44701T), isolated from a smear-ripened cheese.</title>
        <authorList>
            <consortium name="US DOE Joint Genome Institute (JGI-PGF)"/>
            <person name="Walter F."/>
            <person name="Albersmeier A."/>
            <person name="Kalinowski J."/>
            <person name="Ruckert C."/>
        </authorList>
    </citation>
    <scope>NUCLEOTIDE SEQUENCE</scope>
    <source>
        <strain evidence="10">KCTC 12988</strain>
    </source>
</reference>
<evidence type="ECO:0000313" key="10">
    <source>
        <dbReference type="EMBL" id="GHC56651.1"/>
    </source>
</evidence>
<keyword evidence="11" id="KW-1185">Reference proteome</keyword>
<dbReference type="Pfam" id="PF02415">
    <property type="entry name" value="Chlam_PMP"/>
    <property type="match status" value="1"/>
</dbReference>
<accession>A0A918TS19</accession>
<dbReference type="InterPro" id="IPR006558">
    <property type="entry name" value="LamG-like"/>
</dbReference>
<evidence type="ECO:0000259" key="9">
    <source>
        <dbReference type="SMART" id="SM00560"/>
    </source>
</evidence>
<dbReference type="SUPFAM" id="SSF49899">
    <property type="entry name" value="Concanavalin A-like lectins/glucanases"/>
    <property type="match status" value="1"/>
</dbReference>
<dbReference type="RefSeq" id="WP_189570238.1">
    <property type="nucleotide sequence ID" value="NZ_BMXI01000010.1"/>
</dbReference>
<organism evidence="10 11">
    <name type="scientific">Roseibacillus persicicus</name>
    <dbReference type="NCBI Taxonomy" id="454148"/>
    <lineage>
        <taxon>Bacteria</taxon>
        <taxon>Pseudomonadati</taxon>
        <taxon>Verrucomicrobiota</taxon>
        <taxon>Verrucomicrobiia</taxon>
        <taxon>Verrucomicrobiales</taxon>
        <taxon>Verrucomicrobiaceae</taxon>
        <taxon>Roseibacillus</taxon>
    </lineage>
</organism>
<dbReference type="SUPFAM" id="SSF51126">
    <property type="entry name" value="Pectin lyase-like"/>
    <property type="match status" value="1"/>
</dbReference>
<feature type="domain" description="LamG-like jellyroll fold" evidence="9">
    <location>
        <begin position="1888"/>
        <end position="2030"/>
    </location>
</feature>
<dbReference type="InterPro" id="IPR013320">
    <property type="entry name" value="ConA-like_dom_sf"/>
</dbReference>
<dbReference type="SMART" id="SM00560">
    <property type="entry name" value="LamGL"/>
    <property type="match status" value="1"/>
</dbReference>
<dbReference type="InterPro" id="IPR059226">
    <property type="entry name" value="Choice_anch_Q_dom"/>
</dbReference>
<evidence type="ECO:0000313" key="11">
    <source>
        <dbReference type="Proteomes" id="UP000644507"/>
    </source>
</evidence>
<comment type="subcellular location">
    <subcellularLocation>
        <location evidence="1">Cell envelope</location>
    </subcellularLocation>
    <subcellularLocation>
        <location evidence="2">Cell outer membrane</location>
    </subcellularLocation>
    <subcellularLocation>
        <location evidence="3">Secreted</location>
    </subcellularLocation>
</comment>
<dbReference type="InterPro" id="IPR011050">
    <property type="entry name" value="Pectin_lyase_fold/virulence"/>
</dbReference>
<dbReference type="Gene3D" id="2.60.40.10">
    <property type="entry name" value="Immunoglobulins"/>
    <property type="match status" value="1"/>
</dbReference>
<dbReference type="InterPro" id="IPR003368">
    <property type="entry name" value="POMP_repeat"/>
</dbReference>
<sequence length="2046" mass="218649">MKKPNAFPLVVLMLLVAILAFVTSRRSDEVVTGSEPGAKPLTVIPVKRSVASVTVDQKLLPALTEFDQWLEGHLQAGAEAEVDLAVVRRLAEARGEAMLELVQAEPQRALQQSLKWHQWVALPEEIQELVEQPFSETGSFFHLANCLLEGHRSDSFEPFYIEVEGETSTAHVYGRRLTGLSEVDIPLQGIRIGGHAALWSRPIFALDEADYAAVTNLFGKGNQREDLGEVAVPSLMGGKIYYFADEAEREAAARSLAEAEALPGPYGGRNLLAASGGVGDFGGGGIGHGDLAASEWTETNKKVFLINIKYSDTPSTTLTAAQLQTRLSDASARISEISYGKTALEFHGIAEVSLSSDSFYYENSNLGVDTRVETMAAEARLKLSPAQLALYDSADLVVHAHPQTSIGYLGLATTGGPNLWMNGTASVRDYVHEFGHSYGLGHANYQWADARGTYVRTDHSFQSGNNILKAEHLEYGDRFDIMGGGADLATGDFHVRGKRLLNWIEPNGVHEVKYSGNYRISAFDHGAASTTSKLGLRVENGYGDIFWVGYRANYDTSDPERNAHLGATIVRQTGNSHSLIDGTPWSQDDELNDIKDAALPIGESWTDATGTLRIKVIGSGGTLPNKTLDLQISRTVARMELWQDAQETAEGLVGSYVDSVVNAVGEPDWRTTRTIAGTRVDSELDFISESSWGTPSDVNLTGGTDGVWKDFAVQWDGYLRVNNSLRLRTRSQDGSRMLIDYNGDNTFDLATEVVDNNWAGESTLPLEGDRSNLLSPGLYKFRVQYSSGAGLDHLELVVDDHIFDFSTDLAATQPGLMGSFFNQSLRSNSSLDWTSGVNVDGTRIDRLPFYRTSNFSQPEIADPLPGMGSDWDGFSVQWDGYLTLNSGASFTSRSDDGSRFMIDWNGNGVFGPNEITDNGLGDGQYVTLGETTFWPSAGTYKMRIQYEEGTGDNIYQFLGRAGQDDHGNLADFASLINDSLVVDGELFANDKDYFRFELTSETTVALGTTGSTDTFGTLRSLSGAEIDTDDDDGPGNNFLITQTLQAGSYILEVKGYNETATGGYRIVNDKIMPEIQLSGSIGLTIDRGDSVPDQTVTLTNVGNGVLNYRVFPVGAWWVTASVSEGTLPPGQSQDIVLEFDTSTLGGGFSLSSSLGIESLDDPSLYESTGVSVTINGPSDDYGGRPQSAKTLPATVGVLQAGNIEVGFDEDWFEFVLTEAATMEVWTSSSMDTVGALYDSEGMALPPGNDDAGGIFGDQFRIVRELTAGTYYIGVRSFGVGTGDYLLHANIHPEELPFDFTNPVLSPGDTIIPIGLADGTPTNPSSSPASGDEDVARVIDRRFDTNYLNFGRNNTGFIVTPSVGSKQVRGFVMVTADDEENRDPVGWELFGTNEAIVSAAHSEGTAESWTSIAAGTLSLPSARETMGSLAVFPNDMPYASYKLLVTSLKGPNPEAMQVAEVQFITGADVPEVTSLADSGAGSLRSVLSTLPSGGTIIFNESLSGGVLRFESGEIALDSEVTLDTSALADGLTLQGNGESRLFNISENGGLHLSGVNITGANPGTLWGGAIRSEGVLTIEDSAVFGNSGGNGGAIYCEDNAQLVLRNVTFAHNHSSGFGGAVRLRHATTEALIENCTFSQNTAATDGGGLSSSGVLTIRNTILADNDAGAAAKNFHRPTTPVLQEGNLFDVEVALLPLGFYGGTTASMPPANDSLALNAATGTSIPVFDQNGFARLGVADAGAAEAREVLLEGVLTGPPGEITFTTSAPASVMTMLEFSFDLEAFNPDPTTLGSGDSAAEVVFGSDKAFARSRLMSSFSEGLRAYWGFEGDADNSAYALGDLANSENLNGTWGGDAQTGDGGILGDAALFDGDGDFIAISGEVVEDEPDSSFTVSSWFRADAVPSGNDRMFVYETSPIFTHSLSLSEGSVLANTTIQFFLDIAGSPDDGVIKFELPDSEVVGQVFHSAVTFDQGSKTFTVYLNGEEVGSEVLTGTLSNFDSFRIGTYRDADGRWFDGVIDEVAIWERVLSPAEIPLLYNGGEPVRLTP</sequence>
<dbReference type="Proteomes" id="UP000644507">
    <property type="component" value="Unassembled WGS sequence"/>
</dbReference>
<dbReference type="Pfam" id="PF13385">
    <property type="entry name" value="Laminin_G_3"/>
    <property type="match status" value="1"/>
</dbReference>
<dbReference type="InterPro" id="IPR013783">
    <property type="entry name" value="Ig-like_fold"/>
</dbReference>
<dbReference type="GO" id="GO:0009279">
    <property type="term" value="C:cell outer membrane"/>
    <property type="evidence" value="ECO:0007669"/>
    <property type="project" value="UniProtKB-SubCell"/>
</dbReference>
<name>A0A918TS19_9BACT</name>
<reference evidence="10" key="2">
    <citation type="submission" date="2020-09" db="EMBL/GenBank/DDBJ databases">
        <authorList>
            <person name="Sun Q."/>
            <person name="Kim S."/>
        </authorList>
    </citation>
    <scope>NUCLEOTIDE SEQUENCE</scope>
    <source>
        <strain evidence="10">KCTC 12988</strain>
    </source>
</reference>
<dbReference type="NCBIfam" id="NF041518">
    <property type="entry name" value="choice_anch_Q"/>
    <property type="match status" value="1"/>
</dbReference>
<evidence type="ECO:0000256" key="2">
    <source>
        <dbReference type="ARBA" id="ARBA00004442"/>
    </source>
</evidence>
<evidence type="ECO:0000256" key="3">
    <source>
        <dbReference type="ARBA" id="ARBA00004613"/>
    </source>
</evidence>
<gene>
    <name evidence="10" type="ORF">GCM10007100_24290</name>
</gene>
<evidence type="ECO:0000256" key="7">
    <source>
        <dbReference type="ARBA" id="ARBA00023157"/>
    </source>
</evidence>
<evidence type="ECO:0000256" key="4">
    <source>
        <dbReference type="ARBA" id="ARBA00022525"/>
    </source>
</evidence>